<organism evidence="3 4">
    <name type="scientific">Sulfuracidifex metallicus DSM 6482 = JCM 9184</name>
    <dbReference type="NCBI Taxonomy" id="523847"/>
    <lineage>
        <taxon>Archaea</taxon>
        <taxon>Thermoproteota</taxon>
        <taxon>Thermoprotei</taxon>
        <taxon>Sulfolobales</taxon>
        <taxon>Sulfolobaceae</taxon>
        <taxon>Sulfuracidifex</taxon>
    </lineage>
</organism>
<feature type="compositionally biased region" description="Basic residues" evidence="1">
    <location>
        <begin position="67"/>
        <end position="82"/>
    </location>
</feature>
<evidence type="ECO:0000256" key="2">
    <source>
        <dbReference type="SAM" id="Phobius"/>
    </source>
</evidence>
<evidence type="ECO:0008006" key="5">
    <source>
        <dbReference type="Google" id="ProtNLM"/>
    </source>
</evidence>
<keyword evidence="2" id="KW-0812">Transmembrane</keyword>
<keyword evidence="2" id="KW-1133">Transmembrane helix</keyword>
<gene>
    <name evidence="3" type="ORF">GC250_02870</name>
</gene>
<evidence type="ECO:0000313" key="4">
    <source>
        <dbReference type="Proteomes" id="UP000470772"/>
    </source>
</evidence>
<dbReference type="RefSeq" id="WP_156016244.1">
    <property type="nucleotide sequence ID" value="NZ_WGGD01000005.1"/>
</dbReference>
<protein>
    <recommendedName>
        <fullName evidence="5">DUF3188 domain-containing protein</fullName>
    </recommendedName>
</protein>
<keyword evidence="4" id="KW-1185">Reference proteome</keyword>
<dbReference type="AlphaFoldDB" id="A0A6A9QML2"/>
<evidence type="ECO:0000256" key="1">
    <source>
        <dbReference type="SAM" id="MobiDB-lite"/>
    </source>
</evidence>
<accession>A0A6A9QML2</accession>
<keyword evidence="2" id="KW-0472">Membrane</keyword>
<sequence length="82" mass="9174">MGYICKASKVLIILGLISLVIAALSSSNELGNYAYFFLLGGTLMSIISMKYDFQGKLRKGSKETTKKKSSSYKKRRKTRRNA</sequence>
<proteinExistence type="predicted"/>
<reference evidence="3 4" key="1">
    <citation type="submission" date="2019-10" db="EMBL/GenBank/DDBJ databases">
        <title>Sequencing and Assembly of Multiple Reported Metal-Biooxidizing Members of the Extremely Thermoacidophilic Archaeal Family Sulfolobaceae.</title>
        <authorList>
            <person name="Counts J.A."/>
            <person name="Kelly R.M."/>
        </authorList>
    </citation>
    <scope>NUCLEOTIDE SEQUENCE [LARGE SCALE GENOMIC DNA]</scope>
    <source>
        <strain evidence="3 4">DSM 6482</strain>
    </source>
</reference>
<dbReference type="EMBL" id="WGGD01000005">
    <property type="protein sequence ID" value="MUN28431.1"/>
    <property type="molecule type" value="Genomic_DNA"/>
</dbReference>
<name>A0A6A9QML2_SULME</name>
<dbReference type="Proteomes" id="UP000470772">
    <property type="component" value="Unassembled WGS sequence"/>
</dbReference>
<comment type="caution">
    <text evidence="3">The sequence shown here is derived from an EMBL/GenBank/DDBJ whole genome shotgun (WGS) entry which is preliminary data.</text>
</comment>
<evidence type="ECO:0000313" key="3">
    <source>
        <dbReference type="EMBL" id="MUN28431.1"/>
    </source>
</evidence>
<feature type="transmembrane region" description="Helical" evidence="2">
    <location>
        <begin position="35"/>
        <end position="53"/>
    </location>
</feature>
<feature type="region of interest" description="Disordered" evidence="1">
    <location>
        <begin position="58"/>
        <end position="82"/>
    </location>
</feature>